<sequence length="123" mass="12548">MSYAAVAVGGAIGAVARYAVSGLAHGRFGVGFPYGTLLVNTVGCFLLALVIETAGTRYIVHPGVKLFLTVGVLGGFTTFSTYSYETLSMARDGMFGLAALNAFGSLALGLLGAYAGMVVGRLL</sequence>
<evidence type="ECO:0000256" key="6">
    <source>
        <dbReference type="ARBA" id="ARBA00035120"/>
    </source>
</evidence>
<feature type="transmembrane region" description="Helical" evidence="8">
    <location>
        <begin position="32"/>
        <end position="51"/>
    </location>
</feature>
<dbReference type="PANTHER" id="PTHR28259:SF1">
    <property type="entry name" value="FLUORIDE EXPORT PROTEIN 1-RELATED"/>
    <property type="match status" value="1"/>
</dbReference>
<dbReference type="EMBL" id="UOGC01000140">
    <property type="protein sequence ID" value="VAX22611.1"/>
    <property type="molecule type" value="Genomic_DNA"/>
</dbReference>
<dbReference type="NCBIfam" id="TIGR00494">
    <property type="entry name" value="crcB"/>
    <property type="match status" value="1"/>
</dbReference>
<keyword evidence="4 8" id="KW-1133">Transmembrane helix</keyword>
<evidence type="ECO:0000256" key="1">
    <source>
        <dbReference type="ARBA" id="ARBA00004651"/>
    </source>
</evidence>
<feature type="transmembrane region" description="Helical" evidence="8">
    <location>
        <begin position="94"/>
        <end position="119"/>
    </location>
</feature>
<dbReference type="PANTHER" id="PTHR28259">
    <property type="entry name" value="FLUORIDE EXPORT PROTEIN 1-RELATED"/>
    <property type="match status" value="1"/>
</dbReference>
<dbReference type="Pfam" id="PF02537">
    <property type="entry name" value="CRCB"/>
    <property type="match status" value="1"/>
</dbReference>
<dbReference type="AlphaFoldDB" id="A0A3B1C7I0"/>
<comment type="catalytic activity">
    <reaction evidence="7">
        <text>fluoride(in) = fluoride(out)</text>
        <dbReference type="Rhea" id="RHEA:76159"/>
        <dbReference type="ChEBI" id="CHEBI:17051"/>
    </reaction>
    <physiologicalReaction direction="left-to-right" evidence="7">
        <dbReference type="Rhea" id="RHEA:76160"/>
    </physiologicalReaction>
</comment>
<accession>A0A3B1C7I0</accession>
<dbReference type="GO" id="GO:1903425">
    <property type="term" value="F:fluoride transmembrane transporter activity"/>
    <property type="evidence" value="ECO:0007669"/>
    <property type="project" value="TreeGrafter"/>
</dbReference>
<keyword evidence="3 8" id="KW-0812">Transmembrane</keyword>
<protein>
    <submittedName>
        <fullName evidence="9">Fluoride ion transporter CrcB</fullName>
    </submittedName>
</protein>
<gene>
    <name evidence="9" type="ORF">MNBD_NITROSPINAE01-331</name>
</gene>
<dbReference type="GO" id="GO:0005886">
    <property type="term" value="C:plasma membrane"/>
    <property type="evidence" value="ECO:0007669"/>
    <property type="project" value="UniProtKB-SubCell"/>
</dbReference>
<evidence type="ECO:0000256" key="7">
    <source>
        <dbReference type="ARBA" id="ARBA00035585"/>
    </source>
</evidence>
<proteinExistence type="inferred from homology"/>
<comment type="similarity">
    <text evidence="6">Belongs to the fluoride channel Fluc/FEX (TC 1.A.43) family.</text>
</comment>
<dbReference type="HAMAP" id="MF_00454">
    <property type="entry name" value="FluC"/>
    <property type="match status" value="1"/>
</dbReference>
<evidence type="ECO:0000256" key="3">
    <source>
        <dbReference type="ARBA" id="ARBA00022692"/>
    </source>
</evidence>
<evidence type="ECO:0000256" key="2">
    <source>
        <dbReference type="ARBA" id="ARBA00022475"/>
    </source>
</evidence>
<feature type="transmembrane region" description="Helical" evidence="8">
    <location>
        <begin position="63"/>
        <end position="82"/>
    </location>
</feature>
<organism evidence="9">
    <name type="scientific">hydrothermal vent metagenome</name>
    <dbReference type="NCBI Taxonomy" id="652676"/>
    <lineage>
        <taxon>unclassified sequences</taxon>
        <taxon>metagenomes</taxon>
        <taxon>ecological metagenomes</taxon>
    </lineage>
</organism>
<dbReference type="InterPro" id="IPR003691">
    <property type="entry name" value="FluC"/>
</dbReference>
<keyword evidence="5 8" id="KW-0472">Membrane</keyword>
<evidence type="ECO:0000256" key="4">
    <source>
        <dbReference type="ARBA" id="ARBA00022989"/>
    </source>
</evidence>
<evidence type="ECO:0000256" key="8">
    <source>
        <dbReference type="SAM" id="Phobius"/>
    </source>
</evidence>
<keyword evidence="2" id="KW-1003">Cell membrane</keyword>
<evidence type="ECO:0000256" key="5">
    <source>
        <dbReference type="ARBA" id="ARBA00023136"/>
    </source>
</evidence>
<name>A0A3B1C7I0_9ZZZZ</name>
<comment type="subcellular location">
    <subcellularLocation>
        <location evidence="1">Cell membrane</location>
        <topology evidence="1">Multi-pass membrane protein</topology>
    </subcellularLocation>
</comment>
<reference evidence="9" key="1">
    <citation type="submission" date="2018-06" db="EMBL/GenBank/DDBJ databases">
        <authorList>
            <person name="Zhirakovskaya E."/>
        </authorList>
    </citation>
    <scope>NUCLEOTIDE SEQUENCE</scope>
</reference>
<evidence type="ECO:0000313" key="9">
    <source>
        <dbReference type="EMBL" id="VAX22611.1"/>
    </source>
</evidence>